<dbReference type="Proteomes" id="UP001212160">
    <property type="component" value="Unassembled WGS sequence"/>
</dbReference>
<comment type="caution">
    <text evidence="1">The sequence shown here is derived from an EMBL/GenBank/DDBJ whole genome shotgun (WGS) entry which is preliminary data.</text>
</comment>
<sequence>MKPCIYNVFTAPTFENLVKLSISSYLNVKGCTISEGFTSVMDLYSRKIISWVLSETLEASHVVECVEKAKRVRNVEKPLIFHRIIIRN</sequence>
<protein>
    <submittedName>
        <fullName evidence="1">Uncharacterized protein</fullName>
    </submittedName>
</protein>
<gene>
    <name evidence="1" type="ORF">PNW85_12350</name>
</gene>
<evidence type="ECO:0000313" key="1">
    <source>
        <dbReference type="EMBL" id="MDB8687453.1"/>
    </source>
</evidence>
<dbReference type="InterPro" id="IPR012337">
    <property type="entry name" value="RNaseH-like_sf"/>
</dbReference>
<organism evidence="1 2">
    <name type="scientific">Mediterraneibacter gnavus</name>
    <name type="common">Ruminococcus gnavus</name>
    <dbReference type="NCBI Taxonomy" id="33038"/>
    <lineage>
        <taxon>Bacteria</taxon>
        <taxon>Bacillati</taxon>
        <taxon>Bacillota</taxon>
        <taxon>Clostridia</taxon>
        <taxon>Lachnospirales</taxon>
        <taxon>Lachnospiraceae</taxon>
        <taxon>Mediterraneibacter</taxon>
    </lineage>
</organism>
<dbReference type="EMBL" id="JAQMLA010000038">
    <property type="protein sequence ID" value="MDB8687453.1"/>
    <property type="molecule type" value="Genomic_DNA"/>
</dbReference>
<name>A0AAW6DHN6_MEDGN</name>
<reference evidence="1" key="1">
    <citation type="submission" date="2023-01" db="EMBL/GenBank/DDBJ databases">
        <title>Human gut microbiome strain richness.</title>
        <authorList>
            <person name="Chen-Liaw A."/>
        </authorList>
    </citation>
    <scope>NUCLEOTIDE SEQUENCE</scope>
    <source>
        <strain evidence="1">RTP21484st1_H11_RTP21484_190118</strain>
    </source>
</reference>
<dbReference type="RefSeq" id="WP_165853772.1">
    <property type="nucleotide sequence ID" value="NZ_AP031447.1"/>
</dbReference>
<accession>A0AAW6DHN6</accession>
<dbReference type="SUPFAM" id="SSF53098">
    <property type="entry name" value="Ribonuclease H-like"/>
    <property type="match status" value="1"/>
</dbReference>
<dbReference type="AlphaFoldDB" id="A0AAW6DHN6"/>
<proteinExistence type="predicted"/>
<evidence type="ECO:0000313" key="2">
    <source>
        <dbReference type="Proteomes" id="UP001212160"/>
    </source>
</evidence>